<dbReference type="AlphaFoldDB" id="A0A4P9YZ51"/>
<reference evidence="3" key="1">
    <citation type="journal article" date="2018" name="Nat. Microbiol.">
        <title>Leveraging single-cell genomics to expand the fungal tree of life.</title>
        <authorList>
            <person name="Ahrendt S.R."/>
            <person name="Quandt C.A."/>
            <person name="Ciobanu D."/>
            <person name="Clum A."/>
            <person name="Salamov A."/>
            <person name="Andreopoulos B."/>
            <person name="Cheng J.F."/>
            <person name="Woyke T."/>
            <person name="Pelin A."/>
            <person name="Henrissat B."/>
            <person name="Reynolds N.K."/>
            <person name="Benny G.L."/>
            <person name="Smith M.E."/>
            <person name="James T.Y."/>
            <person name="Grigoriev I.V."/>
        </authorList>
    </citation>
    <scope>NUCLEOTIDE SEQUENCE [LARGE SCALE GENOMIC DNA]</scope>
    <source>
        <strain evidence="3">Benny S71-1</strain>
    </source>
</reference>
<gene>
    <name evidence="2" type="ORF">SYNPS1DRAFT_23263</name>
</gene>
<evidence type="ECO:0000313" key="2">
    <source>
        <dbReference type="EMBL" id="RKP24671.1"/>
    </source>
</evidence>
<proteinExistence type="predicted"/>
<evidence type="ECO:0000256" key="1">
    <source>
        <dbReference type="SAM" id="MobiDB-lite"/>
    </source>
</evidence>
<feature type="compositionally biased region" description="Acidic residues" evidence="1">
    <location>
        <begin position="183"/>
        <end position="194"/>
    </location>
</feature>
<evidence type="ECO:0000313" key="3">
    <source>
        <dbReference type="Proteomes" id="UP000278143"/>
    </source>
</evidence>
<name>A0A4P9YZ51_9FUNG</name>
<keyword evidence="3" id="KW-1185">Reference proteome</keyword>
<organism evidence="2 3">
    <name type="scientific">Syncephalis pseudoplumigaleata</name>
    <dbReference type="NCBI Taxonomy" id="1712513"/>
    <lineage>
        <taxon>Eukaryota</taxon>
        <taxon>Fungi</taxon>
        <taxon>Fungi incertae sedis</taxon>
        <taxon>Zoopagomycota</taxon>
        <taxon>Zoopagomycotina</taxon>
        <taxon>Zoopagomycetes</taxon>
        <taxon>Zoopagales</taxon>
        <taxon>Piptocephalidaceae</taxon>
        <taxon>Syncephalis</taxon>
    </lineage>
</organism>
<dbReference type="OrthoDB" id="5595036at2759"/>
<feature type="region of interest" description="Disordered" evidence="1">
    <location>
        <begin position="120"/>
        <end position="221"/>
    </location>
</feature>
<sequence>MLLLRRQKNILSRGKLNIQLYHSMDNDWFHLYQRRRQLEANWCQGQNVSRIIQVPSIDVDCFGDAPSLAASGIATELAGHASSAASGDARANEEPNMSVEVLLSNVWGFVIRVSRTPSKGSAATATGALFTGQRTTDDWSDSDMDHTQSENARIPPIRRRKPSAASTNMAASPLTEHVRLYDDDTGDADVESDWEDRHARGSHTPPTSIPREAGHAVAGAG</sequence>
<accession>A0A4P9YZ51</accession>
<dbReference type="Proteomes" id="UP000278143">
    <property type="component" value="Unassembled WGS sequence"/>
</dbReference>
<protein>
    <submittedName>
        <fullName evidence="2">Uncharacterized protein</fullName>
    </submittedName>
</protein>
<dbReference type="EMBL" id="KZ990094">
    <property type="protein sequence ID" value="RKP24671.1"/>
    <property type="molecule type" value="Genomic_DNA"/>
</dbReference>